<protein>
    <submittedName>
        <fullName evidence="9">Carbohydrate ABC transporter permease</fullName>
    </submittedName>
</protein>
<keyword evidence="4 7" id="KW-0812">Transmembrane</keyword>
<dbReference type="InterPro" id="IPR000515">
    <property type="entry name" value="MetI-like"/>
</dbReference>
<feature type="transmembrane region" description="Helical" evidence="7">
    <location>
        <begin position="171"/>
        <end position="196"/>
    </location>
</feature>
<dbReference type="Proteomes" id="UP001575622">
    <property type="component" value="Unassembled WGS sequence"/>
</dbReference>
<evidence type="ECO:0000256" key="5">
    <source>
        <dbReference type="ARBA" id="ARBA00022989"/>
    </source>
</evidence>
<dbReference type="PROSITE" id="PS50928">
    <property type="entry name" value="ABC_TM1"/>
    <property type="match status" value="1"/>
</dbReference>
<accession>A0ABV4VCI9</accession>
<dbReference type="InterPro" id="IPR051393">
    <property type="entry name" value="ABC_transporter_permease"/>
</dbReference>
<evidence type="ECO:0000313" key="9">
    <source>
        <dbReference type="EMBL" id="MFB0847378.1"/>
    </source>
</evidence>
<comment type="subcellular location">
    <subcellularLocation>
        <location evidence="1 7">Cell membrane</location>
        <topology evidence="1 7">Multi-pass membrane protein</topology>
    </subcellularLocation>
</comment>
<evidence type="ECO:0000256" key="6">
    <source>
        <dbReference type="ARBA" id="ARBA00023136"/>
    </source>
</evidence>
<organism evidence="9 10">
    <name type="scientific">Paenibacillus oleatilyticus</name>
    <dbReference type="NCBI Taxonomy" id="2594886"/>
    <lineage>
        <taxon>Bacteria</taxon>
        <taxon>Bacillati</taxon>
        <taxon>Bacillota</taxon>
        <taxon>Bacilli</taxon>
        <taxon>Bacillales</taxon>
        <taxon>Paenibacillaceae</taxon>
        <taxon>Paenibacillus</taxon>
    </lineage>
</organism>
<evidence type="ECO:0000313" key="10">
    <source>
        <dbReference type="Proteomes" id="UP001575622"/>
    </source>
</evidence>
<feature type="transmembrane region" description="Helical" evidence="7">
    <location>
        <begin position="94"/>
        <end position="115"/>
    </location>
</feature>
<name>A0ABV4VCI9_9BACL</name>
<dbReference type="CDD" id="cd06261">
    <property type="entry name" value="TM_PBP2"/>
    <property type="match status" value="1"/>
</dbReference>
<keyword evidence="10" id="KW-1185">Reference proteome</keyword>
<feature type="transmembrane region" description="Helical" evidence="7">
    <location>
        <begin position="29"/>
        <end position="49"/>
    </location>
</feature>
<feature type="domain" description="ABC transmembrane type-1" evidence="8">
    <location>
        <begin position="90"/>
        <end position="298"/>
    </location>
</feature>
<gene>
    <name evidence="9" type="ORF">ACEU3E_34980</name>
</gene>
<evidence type="ECO:0000259" key="8">
    <source>
        <dbReference type="PROSITE" id="PS50928"/>
    </source>
</evidence>
<keyword evidence="2 7" id="KW-0813">Transport</keyword>
<dbReference type="InterPro" id="IPR035906">
    <property type="entry name" value="MetI-like_sf"/>
</dbReference>
<sequence>MMNPNASYASKPTFKEAARKQAGSKIGRILKPYLFILPCIVLVLLFNYYPFVKTMVLGFTLVDMLGNPVEFVGLENFVEAFQDERLLRALLNTLQFTILTVPATLLITLTLALLAEKARKGSRIYQVMFALPMAVSMSSAVMIFQLLMNPTIGMFNYITGLGLNWFGDEKYALTGIAIISVWMSIGFSFLFLLAALRNVPQELLESAEMEGSSYMQKLIRIKLPLISPTLFFLLCTDLIGSLLVFGPVSILTKGGPLGATETMVYWMYTEAFEKGKYGYGSAIAVIIFFIVMIFTLITFAYEKKGVHYT</sequence>
<evidence type="ECO:0000256" key="4">
    <source>
        <dbReference type="ARBA" id="ARBA00022692"/>
    </source>
</evidence>
<evidence type="ECO:0000256" key="3">
    <source>
        <dbReference type="ARBA" id="ARBA00022475"/>
    </source>
</evidence>
<feature type="transmembrane region" description="Helical" evidence="7">
    <location>
        <begin position="277"/>
        <end position="301"/>
    </location>
</feature>
<keyword evidence="5 7" id="KW-1133">Transmembrane helix</keyword>
<dbReference type="PANTHER" id="PTHR30193">
    <property type="entry name" value="ABC TRANSPORTER PERMEASE PROTEIN"/>
    <property type="match status" value="1"/>
</dbReference>
<feature type="transmembrane region" description="Helical" evidence="7">
    <location>
        <begin position="225"/>
        <end position="245"/>
    </location>
</feature>
<evidence type="ECO:0000256" key="7">
    <source>
        <dbReference type="RuleBase" id="RU363032"/>
    </source>
</evidence>
<evidence type="ECO:0000256" key="1">
    <source>
        <dbReference type="ARBA" id="ARBA00004651"/>
    </source>
</evidence>
<keyword evidence="6 7" id="KW-0472">Membrane</keyword>
<dbReference type="RefSeq" id="WP_373957191.1">
    <property type="nucleotide sequence ID" value="NZ_JBHDLN010000035.1"/>
</dbReference>
<dbReference type="Pfam" id="PF00528">
    <property type="entry name" value="BPD_transp_1"/>
    <property type="match status" value="1"/>
</dbReference>
<dbReference type="Gene3D" id="1.10.3720.10">
    <property type="entry name" value="MetI-like"/>
    <property type="match status" value="1"/>
</dbReference>
<comment type="caution">
    <text evidence="9">The sequence shown here is derived from an EMBL/GenBank/DDBJ whole genome shotgun (WGS) entry which is preliminary data.</text>
</comment>
<evidence type="ECO:0000256" key="2">
    <source>
        <dbReference type="ARBA" id="ARBA00022448"/>
    </source>
</evidence>
<keyword evidence="3" id="KW-1003">Cell membrane</keyword>
<feature type="transmembrane region" description="Helical" evidence="7">
    <location>
        <begin position="127"/>
        <end position="147"/>
    </location>
</feature>
<reference evidence="9 10" key="1">
    <citation type="submission" date="2024-09" db="EMBL/GenBank/DDBJ databases">
        <authorList>
            <person name="Makale K.P.P."/>
            <person name="Makhzoum A."/>
            <person name="Rantong G."/>
            <person name="Rahube T.O."/>
        </authorList>
    </citation>
    <scope>NUCLEOTIDE SEQUENCE [LARGE SCALE GENOMIC DNA]</scope>
    <source>
        <strain evidence="9 10">KM_D13</strain>
    </source>
</reference>
<comment type="similarity">
    <text evidence="7">Belongs to the binding-protein-dependent transport system permease family.</text>
</comment>
<proteinExistence type="inferred from homology"/>
<dbReference type="EMBL" id="JBHDLN010000035">
    <property type="protein sequence ID" value="MFB0847378.1"/>
    <property type="molecule type" value="Genomic_DNA"/>
</dbReference>
<dbReference type="SUPFAM" id="SSF161098">
    <property type="entry name" value="MetI-like"/>
    <property type="match status" value="1"/>
</dbReference>
<dbReference type="PANTHER" id="PTHR30193:SF37">
    <property type="entry name" value="INNER MEMBRANE ABC TRANSPORTER PERMEASE PROTEIN YCJO"/>
    <property type="match status" value="1"/>
</dbReference>